<reference evidence="1 2" key="1">
    <citation type="submission" date="2019-05" db="EMBL/GenBank/DDBJ databases">
        <title>Emergence of the Ug99 lineage of the wheat stem rust pathogen through somatic hybridization.</title>
        <authorList>
            <person name="Li F."/>
            <person name="Upadhyaya N.M."/>
            <person name="Sperschneider J."/>
            <person name="Matny O."/>
            <person name="Nguyen-Phuc H."/>
            <person name="Mago R."/>
            <person name="Raley C."/>
            <person name="Miller M.E."/>
            <person name="Silverstein K.A.T."/>
            <person name="Henningsen E."/>
            <person name="Hirsch C.D."/>
            <person name="Visser B."/>
            <person name="Pretorius Z.A."/>
            <person name="Steffenson B.J."/>
            <person name="Schwessinger B."/>
            <person name="Dodds P.N."/>
            <person name="Figueroa M."/>
        </authorList>
    </citation>
    <scope>NUCLEOTIDE SEQUENCE [LARGE SCALE GENOMIC DNA]</scope>
    <source>
        <strain evidence="1">21-0</strain>
    </source>
</reference>
<evidence type="ECO:0000313" key="2">
    <source>
        <dbReference type="Proteomes" id="UP000324748"/>
    </source>
</evidence>
<protein>
    <submittedName>
        <fullName evidence="1">Uncharacterized protein</fullName>
    </submittedName>
</protein>
<dbReference type="EMBL" id="VSWC01000042">
    <property type="protein sequence ID" value="KAA1103139.1"/>
    <property type="molecule type" value="Genomic_DNA"/>
</dbReference>
<comment type="caution">
    <text evidence="1">The sequence shown here is derived from an EMBL/GenBank/DDBJ whole genome shotgun (WGS) entry which is preliminary data.</text>
</comment>
<name>A0A5B0PT62_PUCGR</name>
<evidence type="ECO:0000313" key="1">
    <source>
        <dbReference type="EMBL" id="KAA1103139.1"/>
    </source>
</evidence>
<accession>A0A5B0PT62</accession>
<sequence length="68" mass="7576">MASYLNGLLDTLEGHNTGGVMQISSGQIAQLEKWSMTAPADLRPKYWNWEDPAGPARSFVMHKLCPEK</sequence>
<dbReference type="AlphaFoldDB" id="A0A5B0PT62"/>
<keyword evidence="2" id="KW-1185">Reference proteome</keyword>
<dbReference type="Proteomes" id="UP000324748">
    <property type="component" value="Unassembled WGS sequence"/>
</dbReference>
<organism evidence="1 2">
    <name type="scientific">Puccinia graminis f. sp. tritici</name>
    <dbReference type="NCBI Taxonomy" id="56615"/>
    <lineage>
        <taxon>Eukaryota</taxon>
        <taxon>Fungi</taxon>
        <taxon>Dikarya</taxon>
        <taxon>Basidiomycota</taxon>
        <taxon>Pucciniomycotina</taxon>
        <taxon>Pucciniomycetes</taxon>
        <taxon>Pucciniales</taxon>
        <taxon>Pucciniaceae</taxon>
        <taxon>Puccinia</taxon>
    </lineage>
</organism>
<gene>
    <name evidence="1" type="ORF">PGT21_007945</name>
</gene>
<proteinExistence type="predicted"/>